<sequence>MPVRVKRVAAVVVVGALAVGGCSSDKDTGASEAKRSPSASQSSKPSKSAEPSKPAEPAEPTSPSPSPTGPLPKAKDGKNTGACTDGNCEILVTKPVDVVIGDGFLHVSVAVSTITLMRFDSGDFLGYVTFGEGGQATFPTADDKRTTVDAIAANKDSAVLKFRTK</sequence>
<evidence type="ECO:0008006" key="4">
    <source>
        <dbReference type="Google" id="ProtNLM"/>
    </source>
</evidence>
<evidence type="ECO:0000313" key="2">
    <source>
        <dbReference type="EMBL" id="NGO42739.1"/>
    </source>
</evidence>
<dbReference type="RefSeq" id="WP_165339361.1">
    <property type="nucleotide sequence ID" value="NZ_JAAKZX010000026.1"/>
</dbReference>
<comment type="caution">
    <text evidence="2">The sequence shown here is derived from an EMBL/GenBank/DDBJ whole genome shotgun (WGS) entry which is preliminary data.</text>
</comment>
<proteinExistence type="predicted"/>
<protein>
    <recommendedName>
        <fullName evidence="4">Lipoprotein</fullName>
    </recommendedName>
</protein>
<feature type="region of interest" description="Disordered" evidence="1">
    <location>
        <begin position="20"/>
        <end position="84"/>
    </location>
</feature>
<dbReference type="EMBL" id="JAAKZX010000026">
    <property type="protein sequence ID" value="NGO42739.1"/>
    <property type="molecule type" value="Genomic_DNA"/>
</dbReference>
<feature type="compositionally biased region" description="Low complexity" evidence="1">
    <location>
        <begin position="36"/>
        <end position="52"/>
    </location>
</feature>
<feature type="compositionally biased region" description="Pro residues" evidence="1">
    <location>
        <begin position="60"/>
        <end position="70"/>
    </location>
</feature>
<accession>A0ABX0DSA5</accession>
<gene>
    <name evidence="2" type="ORF">G6048_11365</name>
</gene>
<feature type="compositionally biased region" description="Basic and acidic residues" evidence="1">
    <location>
        <begin position="24"/>
        <end position="35"/>
    </location>
</feature>
<dbReference type="Proteomes" id="UP001518140">
    <property type="component" value="Unassembled WGS sequence"/>
</dbReference>
<reference evidence="2 3" key="1">
    <citation type="submission" date="2020-02" db="EMBL/GenBank/DDBJ databases">
        <title>Whole-genome analyses of novel actinobacteria.</title>
        <authorList>
            <person name="Sahin N."/>
            <person name="Tokatli A."/>
        </authorList>
    </citation>
    <scope>NUCLEOTIDE SEQUENCE [LARGE SCALE GENOMIC DNA]</scope>
    <source>
        <strain evidence="2 3">YC419</strain>
    </source>
</reference>
<dbReference type="PROSITE" id="PS51257">
    <property type="entry name" value="PROKAR_LIPOPROTEIN"/>
    <property type="match status" value="1"/>
</dbReference>
<organism evidence="2 3">
    <name type="scientific">Streptomyces ureilyticus</name>
    <dbReference type="NCBI Taxonomy" id="1775131"/>
    <lineage>
        <taxon>Bacteria</taxon>
        <taxon>Bacillati</taxon>
        <taxon>Actinomycetota</taxon>
        <taxon>Actinomycetes</taxon>
        <taxon>Kitasatosporales</taxon>
        <taxon>Streptomycetaceae</taxon>
        <taxon>Streptomyces</taxon>
    </lineage>
</organism>
<evidence type="ECO:0000256" key="1">
    <source>
        <dbReference type="SAM" id="MobiDB-lite"/>
    </source>
</evidence>
<name>A0ABX0DSA5_9ACTN</name>
<keyword evidence="3" id="KW-1185">Reference proteome</keyword>
<evidence type="ECO:0000313" key="3">
    <source>
        <dbReference type="Proteomes" id="UP001518140"/>
    </source>
</evidence>